<evidence type="ECO:0000259" key="3">
    <source>
        <dbReference type="Pfam" id="PF00534"/>
    </source>
</evidence>
<accession>A0A919PFF9</accession>
<dbReference type="SUPFAM" id="SSF53756">
    <property type="entry name" value="UDP-Glycosyltransferase/glycogen phosphorylase"/>
    <property type="match status" value="1"/>
</dbReference>
<name>A0A919PFF9_9ACTN</name>
<evidence type="ECO:0000313" key="6">
    <source>
        <dbReference type="Proteomes" id="UP000660611"/>
    </source>
</evidence>
<dbReference type="PANTHER" id="PTHR45947">
    <property type="entry name" value="SULFOQUINOVOSYL TRANSFERASE SQD2"/>
    <property type="match status" value="1"/>
</dbReference>
<dbReference type="Pfam" id="PF13439">
    <property type="entry name" value="Glyco_transf_4"/>
    <property type="match status" value="1"/>
</dbReference>
<comment type="caution">
    <text evidence="5">The sequence shown here is derived from an EMBL/GenBank/DDBJ whole genome shotgun (WGS) entry which is preliminary data.</text>
</comment>
<dbReference type="GO" id="GO:1901137">
    <property type="term" value="P:carbohydrate derivative biosynthetic process"/>
    <property type="evidence" value="ECO:0007669"/>
    <property type="project" value="UniProtKB-ARBA"/>
</dbReference>
<organism evidence="5 6">
    <name type="scientific">Dactylosporangium siamense</name>
    <dbReference type="NCBI Taxonomy" id="685454"/>
    <lineage>
        <taxon>Bacteria</taxon>
        <taxon>Bacillati</taxon>
        <taxon>Actinomycetota</taxon>
        <taxon>Actinomycetes</taxon>
        <taxon>Micromonosporales</taxon>
        <taxon>Micromonosporaceae</taxon>
        <taxon>Dactylosporangium</taxon>
    </lineage>
</organism>
<evidence type="ECO:0000313" key="5">
    <source>
        <dbReference type="EMBL" id="GIG43846.1"/>
    </source>
</evidence>
<dbReference type="GO" id="GO:0016758">
    <property type="term" value="F:hexosyltransferase activity"/>
    <property type="evidence" value="ECO:0007669"/>
    <property type="project" value="TreeGrafter"/>
</dbReference>
<dbReference type="PANTHER" id="PTHR45947:SF3">
    <property type="entry name" value="SULFOQUINOVOSYL TRANSFERASE SQD2"/>
    <property type="match status" value="1"/>
</dbReference>
<dbReference type="Gene3D" id="3.40.50.2000">
    <property type="entry name" value="Glycogen Phosphorylase B"/>
    <property type="match status" value="2"/>
</dbReference>
<gene>
    <name evidence="5" type="ORF">Dsi01nite_018870</name>
</gene>
<dbReference type="Proteomes" id="UP000660611">
    <property type="component" value="Unassembled WGS sequence"/>
</dbReference>
<feature type="domain" description="Glycosyl transferase family 1" evidence="3">
    <location>
        <begin position="187"/>
        <end position="325"/>
    </location>
</feature>
<dbReference type="EMBL" id="BONQ01000028">
    <property type="protein sequence ID" value="GIG43846.1"/>
    <property type="molecule type" value="Genomic_DNA"/>
</dbReference>
<dbReference type="Pfam" id="PF00534">
    <property type="entry name" value="Glycos_transf_1"/>
    <property type="match status" value="1"/>
</dbReference>
<proteinExistence type="predicted"/>
<sequence length="377" mass="39783">MRIAHVTDVYLPRLGGIELQVRDLATRQRAAGLDPLVLTTTAGPHQPGDGGGPPVLRLGGGVDLGPYHVLRDRALRSVLAAQRVEAVHVHLSAFSPLGWTAARVAADGGLPTVVSVHSMWHDIVPLVRRYARWHAAADWPVVWAAVSTAAATAVRDALDGAPVAVLPNGIDPADWLTPAPRGTAAVPTFISVMRMVRRKRPRQLLRMLLDLHVAHPGRFRAVLVGDGPLLPVLRRDLGAAEAGTGIQLTGALDRATIRTLLATSDVYLAPAPRESFGIAALEARSAGLPVIARAGSGVADFILHGVEGWLVHSDADLRAAAAAVLDAPARLAAVARHNRAVPPRVRWQTVLESADALYAAAARRQGILVPLPMVAGC</sequence>
<protein>
    <submittedName>
        <fullName evidence="5">N-acetylglucosaminyl-phosphatidylinositol biosynthetic protein</fullName>
    </submittedName>
</protein>
<evidence type="ECO:0000259" key="4">
    <source>
        <dbReference type="Pfam" id="PF13439"/>
    </source>
</evidence>
<evidence type="ECO:0000256" key="1">
    <source>
        <dbReference type="ARBA" id="ARBA00022676"/>
    </source>
</evidence>
<dbReference type="InterPro" id="IPR050194">
    <property type="entry name" value="Glycosyltransferase_grp1"/>
</dbReference>
<dbReference type="RefSeq" id="WP_203845703.1">
    <property type="nucleotide sequence ID" value="NZ_BAAAVW010000006.1"/>
</dbReference>
<feature type="domain" description="Glycosyltransferase subfamily 4-like N-terminal" evidence="4">
    <location>
        <begin position="15"/>
        <end position="173"/>
    </location>
</feature>
<dbReference type="InterPro" id="IPR001296">
    <property type="entry name" value="Glyco_trans_1"/>
</dbReference>
<keyword evidence="2" id="KW-0808">Transferase</keyword>
<dbReference type="AlphaFoldDB" id="A0A919PFF9"/>
<reference evidence="5" key="1">
    <citation type="submission" date="2021-01" db="EMBL/GenBank/DDBJ databases">
        <title>Whole genome shotgun sequence of Dactylosporangium siamense NBRC 106093.</title>
        <authorList>
            <person name="Komaki H."/>
            <person name="Tamura T."/>
        </authorList>
    </citation>
    <scope>NUCLEOTIDE SEQUENCE</scope>
    <source>
        <strain evidence="5">NBRC 106093</strain>
    </source>
</reference>
<keyword evidence="6" id="KW-1185">Reference proteome</keyword>
<evidence type="ECO:0000256" key="2">
    <source>
        <dbReference type="ARBA" id="ARBA00022679"/>
    </source>
</evidence>
<keyword evidence="1" id="KW-0328">Glycosyltransferase</keyword>
<dbReference type="InterPro" id="IPR028098">
    <property type="entry name" value="Glyco_trans_4-like_N"/>
</dbReference>